<dbReference type="Gene3D" id="1.10.10.10">
    <property type="entry name" value="Winged helix-like DNA-binding domain superfamily/Winged helix DNA-binding domain"/>
    <property type="match status" value="1"/>
</dbReference>
<evidence type="ECO:0000256" key="6">
    <source>
        <dbReference type="ARBA" id="ARBA00023204"/>
    </source>
</evidence>
<comment type="similarity">
    <text evidence="2 8">Belongs to the MGMT family.</text>
</comment>
<dbReference type="SUPFAM" id="SSF46767">
    <property type="entry name" value="Methylated DNA-protein cysteine methyltransferase, C-terminal domain"/>
    <property type="match status" value="1"/>
</dbReference>
<dbReference type="AlphaFoldDB" id="A0A7X6AX78"/>
<proteinExistence type="inferred from homology"/>
<dbReference type="SUPFAM" id="SSF53155">
    <property type="entry name" value="Methylated DNA-protein cysteine methyltransferase domain"/>
    <property type="match status" value="1"/>
</dbReference>
<comment type="catalytic activity">
    <reaction evidence="7 8">
        <text>a 6-O-methyl-2'-deoxyguanosine in DNA + L-cysteinyl-[protein] = S-methyl-L-cysteinyl-[protein] + a 2'-deoxyguanosine in DNA</text>
        <dbReference type="Rhea" id="RHEA:24000"/>
        <dbReference type="Rhea" id="RHEA-COMP:10131"/>
        <dbReference type="Rhea" id="RHEA-COMP:10132"/>
        <dbReference type="Rhea" id="RHEA-COMP:11367"/>
        <dbReference type="Rhea" id="RHEA-COMP:11368"/>
        <dbReference type="ChEBI" id="CHEBI:29950"/>
        <dbReference type="ChEBI" id="CHEBI:82612"/>
        <dbReference type="ChEBI" id="CHEBI:85445"/>
        <dbReference type="ChEBI" id="CHEBI:85448"/>
        <dbReference type="EC" id="2.1.1.63"/>
    </reaction>
</comment>
<name>A0A7X6AX78_STRMQ</name>
<dbReference type="Gene3D" id="3.30.160.70">
    <property type="entry name" value="Methylated DNA-protein cysteine methyltransferase domain"/>
    <property type="match status" value="1"/>
</dbReference>
<dbReference type="Pfam" id="PF01035">
    <property type="entry name" value="DNA_binding_1"/>
    <property type="match status" value="1"/>
</dbReference>
<comment type="function">
    <text evidence="8">Involved in the cellular defense against the biological effects of O6-methylguanine (O6-MeG) and O4-methylthymine (O4-MeT) in DNA. Repairs the methylated nucleobase in DNA by stoichiometrically transferring the methyl group to a cysteine residue in the enzyme. This is a suicide reaction: the enzyme is irreversibly inactivated.</text>
</comment>
<evidence type="ECO:0000256" key="4">
    <source>
        <dbReference type="ARBA" id="ARBA00022679"/>
    </source>
</evidence>
<evidence type="ECO:0000256" key="3">
    <source>
        <dbReference type="ARBA" id="ARBA00022603"/>
    </source>
</evidence>
<evidence type="ECO:0000256" key="9">
    <source>
        <dbReference type="SAM" id="MobiDB-lite"/>
    </source>
</evidence>
<comment type="miscellaneous">
    <text evidence="8">This enzyme catalyzes only one turnover and therefore is not strictly catalytic. According to one definition, an enzyme is a biocatalyst that acts repeatedly and over many reaction cycles.</text>
</comment>
<dbReference type="PANTHER" id="PTHR46460:SF1">
    <property type="entry name" value="METHYLATED-DNA--PROTEIN-CYSTEINE METHYLTRANSFERASE"/>
    <property type="match status" value="1"/>
</dbReference>
<dbReference type="InterPro" id="IPR036217">
    <property type="entry name" value="MethylDNA_cys_MeTrfase_DNAb"/>
</dbReference>
<dbReference type="InterPro" id="IPR036631">
    <property type="entry name" value="MGMT_N_sf"/>
</dbReference>
<gene>
    <name evidence="11" type="ORF">SMALB_2689</name>
</gene>
<feature type="region of interest" description="Disordered" evidence="9">
    <location>
        <begin position="77"/>
        <end position="119"/>
    </location>
</feature>
<dbReference type="HAMAP" id="MF_00772">
    <property type="entry name" value="OGT"/>
    <property type="match status" value="1"/>
</dbReference>
<dbReference type="GO" id="GO:0032259">
    <property type="term" value="P:methylation"/>
    <property type="evidence" value="ECO:0007669"/>
    <property type="project" value="UniProtKB-KW"/>
</dbReference>
<evidence type="ECO:0000313" key="11">
    <source>
        <dbReference type="EMBL" id="NIY64717.1"/>
    </source>
</evidence>
<evidence type="ECO:0000256" key="1">
    <source>
        <dbReference type="ARBA" id="ARBA00001286"/>
    </source>
</evidence>
<dbReference type="Proteomes" id="UP000536624">
    <property type="component" value="Unassembled WGS sequence"/>
</dbReference>
<dbReference type="FunFam" id="1.10.10.10:FF:000214">
    <property type="entry name" value="Methylated-DNA--protein-cysteine methyltransferase"/>
    <property type="match status" value="1"/>
</dbReference>
<accession>A0A7X6AX78</accession>
<feature type="compositionally biased region" description="Low complexity" evidence="9">
    <location>
        <begin position="87"/>
        <end position="117"/>
    </location>
</feature>
<reference evidence="11 12" key="1">
    <citation type="submission" date="2020-02" db="EMBL/GenBank/DDBJ databases">
        <title>Streptomyces malaysiensis DSM14702 (JHCC583434, PFL_A843) Genome sequencing and assembly.</title>
        <authorList>
            <person name="Samborskyy M."/>
        </authorList>
    </citation>
    <scope>NUCLEOTIDE SEQUENCE [LARGE SCALE GENOMIC DNA]</scope>
    <source>
        <strain evidence="11 12">DSM 14702</strain>
    </source>
</reference>
<keyword evidence="5 8" id="KW-0227">DNA damage</keyword>
<evidence type="ECO:0000256" key="7">
    <source>
        <dbReference type="ARBA" id="ARBA00049348"/>
    </source>
</evidence>
<dbReference type="NCBIfam" id="TIGR00589">
    <property type="entry name" value="ogt"/>
    <property type="match status" value="1"/>
</dbReference>
<dbReference type="PANTHER" id="PTHR46460">
    <property type="entry name" value="METHYLATED-DNA--PROTEIN-CYSTEINE METHYLTRANSFERASE"/>
    <property type="match status" value="1"/>
</dbReference>
<dbReference type="CDD" id="cd06445">
    <property type="entry name" value="ATase"/>
    <property type="match status" value="1"/>
</dbReference>
<evidence type="ECO:0000256" key="8">
    <source>
        <dbReference type="HAMAP-Rule" id="MF_00772"/>
    </source>
</evidence>
<dbReference type="GO" id="GO:0005737">
    <property type="term" value="C:cytoplasm"/>
    <property type="evidence" value="ECO:0007669"/>
    <property type="project" value="UniProtKB-SubCell"/>
</dbReference>
<feature type="domain" description="Methylated-DNA-[protein]-cysteine S-methyltransferase DNA binding" evidence="10">
    <location>
        <begin position="156"/>
        <end position="236"/>
    </location>
</feature>
<organism evidence="11 12">
    <name type="scientific">Streptomyces malaysiensis</name>
    <dbReference type="NCBI Taxonomy" id="92644"/>
    <lineage>
        <taxon>Bacteria</taxon>
        <taxon>Bacillati</taxon>
        <taxon>Actinomycetota</taxon>
        <taxon>Actinomycetes</taxon>
        <taxon>Kitasatosporales</taxon>
        <taxon>Streptomycetaceae</taxon>
        <taxon>Streptomyces</taxon>
        <taxon>Streptomyces violaceusniger group</taxon>
    </lineage>
</organism>
<evidence type="ECO:0000313" key="12">
    <source>
        <dbReference type="Proteomes" id="UP000536624"/>
    </source>
</evidence>
<protein>
    <recommendedName>
        <fullName evidence="8">Methylated-DNA--protein-cysteine methyltransferase</fullName>
        <ecNumber evidence="8">2.1.1.63</ecNumber>
    </recommendedName>
    <alternativeName>
        <fullName evidence="8">6-O-methylguanine-DNA methyltransferase</fullName>
        <shortName evidence="8">MGMT</shortName>
    </alternativeName>
    <alternativeName>
        <fullName evidence="8">O-6-methylguanine-DNA-alkyltransferase</fullName>
    </alternativeName>
</protein>
<evidence type="ECO:0000256" key="5">
    <source>
        <dbReference type="ARBA" id="ARBA00022763"/>
    </source>
</evidence>
<feature type="region of interest" description="Disordered" evidence="9">
    <location>
        <begin position="1"/>
        <end position="24"/>
    </location>
</feature>
<keyword evidence="3 8" id="KW-0489">Methyltransferase</keyword>
<dbReference type="GO" id="GO:0003908">
    <property type="term" value="F:methylated-DNA-[protein]-cysteine S-methyltransferase activity"/>
    <property type="evidence" value="ECO:0007669"/>
    <property type="project" value="UniProtKB-UniRule"/>
</dbReference>
<sequence>MSAERQTQRDPRQRPGQPERRDARAWAWAVRATPIGPLLLAATDEGLAQVVFHAEEKRAAEAVARLTRRLGAEPMAVPSAMPGCAPSADSGTAATATTAESTDSANSANSTDSADSAPVPRCAEHLAEAIRQVESYFAGDTKAFTLSLDWSLTAGFNRRVLRELAAHVPFGTVVGYQDLADRVGEPGAARAVGVAMGSNPLPVVVACHRVVESGGGIGGFGGGLETKRTLLALEGVLPQPLF</sequence>
<dbReference type="EC" id="2.1.1.63" evidence="8"/>
<comment type="catalytic activity">
    <reaction evidence="1 8">
        <text>a 4-O-methyl-thymidine in DNA + L-cysteinyl-[protein] = a thymidine in DNA + S-methyl-L-cysteinyl-[protein]</text>
        <dbReference type="Rhea" id="RHEA:53428"/>
        <dbReference type="Rhea" id="RHEA-COMP:10131"/>
        <dbReference type="Rhea" id="RHEA-COMP:10132"/>
        <dbReference type="Rhea" id="RHEA-COMP:13555"/>
        <dbReference type="Rhea" id="RHEA-COMP:13556"/>
        <dbReference type="ChEBI" id="CHEBI:29950"/>
        <dbReference type="ChEBI" id="CHEBI:82612"/>
        <dbReference type="ChEBI" id="CHEBI:137386"/>
        <dbReference type="ChEBI" id="CHEBI:137387"/>
        <dbReference type="EC" id="2.1.1.63"/>
    </reaction>
</comment>
<dbReference type="GO" id="GO:0006307">
    <property type="term" value="P:DNA alkylation repair"/>
    <property type="evidence" value="ECO:0007669"/>
    <property type="project" value="UniProtKB-UniRule"/>
</dbReference>
<evidence type="ECO:0000259" key="10">
    <source>
        <dbReference type="Pfam" id="PF01035"/>
    </source>
</evidence>
<dbReference type="InterPro" id="IPR023546">
    <property type="entry name" value="MGMT"/>
</dbReference>
<comment type="subcellular location">
    <subcellularLocation>
        <location evidence="8">Cytoplasm</location>
    </subcellularLocation>
</comment>
<keyword evidence="6 8" id="KW-0234">DNA repair</keyword>
<dbReference type="InterPro" id="IPR014048">
    <property type="entry name" value="MethylDNA_cys_MeTrfase_DNA-bd"/>
</dbReference>
<dbReference type="EMBL" id="JAALLH010000001">
    <property type="protein sequence ID" value="NIY64717.1"/>
    <property type="molecule type" value="Genomic_DNA"/>
</dbReference>
<feature type="active site" description="Nucleophile; methyl group acceptor" evidence="8">
    <location>
        <position position="207"/>
    </location>
</feature>
<keyword evidence="8" id="KW-0963">Cytoplasm</keyword>
<comment type="caution">
    <text evidence="11">The sequence shown here is derived from an EMBL/GenBank/DDBJ whole genome shotgun (WGS) entry which is preliminary data.</text>
</comment>
<keyword evidence="4 8" id="KW-0808">Transferase</keyword>
<dbReference type="InterPro" id="IPR036388">
    <property type="entry name" value="WH-like_DNA-bd_sf"/>
</dbReference>
<evidence type="ECO:0000256" key="2">
    <source>
        <dbReference type="ARBA" id="ARBA00008711"/>
    </source>
</evidence>